<dbReference type="GO" id="GO:0006886">
    <property type="term" value="P:intracellular protein transport"/>
    <property type="evidence" value="ECO:0007669"/>
    <property type="project" value="InterPro"/>
</dbReference>
<dbReference type="VEuPathDB" id="TrichDB:TVAG_143800"/>
<organism evidence="3 4">
    <name type="scientific">Trichomonas vaginalis (strain ATCC PRA-98 / G3)</name>
    <dbReference type="NCBI Taxonomy" id="412133"/>
    <lineage>
        <taxon>Eukaryota</taxon>
        <taxon>Metamonada</taxon>
        <taxon>Parabasalia</taxon>
        <taxon>Trichomonadida</taxon>
        <taxon>Trichomonadidae</taxon>
        <taxon>Trichomonas</taxon>
    </lineage>
</organism>
<dbReference type="InterPro" id="IPR046361">
    <property type="entry name" value="EXOC6/Sec15_C"/>
</dbReference>
<dbReference type="AlphaFoldDB" id="A2G450"/>
<evidence type="ECO:0000259" key="1">
    <source>
        <dbReference type="Pfam" id="PF04091"/>
    </source>
</evidence>
<protein>
    <submittedName>
        <fullName evidence="3">Uncharacterized protein</fullName>
    </submittedName>
</protein>
<evidence type="ECO:0000313" key="4">
    <source>
        <dbReference type="Proteomes" id="UP000001542"/>
    </source>
</evidence>
<dbReference type="Pfam" id="PF04091">
    <property type="entry name" value="Sec15_C"/>
    <property type="match status" value="1"/>
</dbReference>
<dbReference type="GO" id="GO:0090522">
    <property type="term" value="P:vesicle tethering involved in exocytosis"/>
    <property type="evidence" value="ECO:0007669"/>
    <property type="project" value="InterPro"/>
</dbReference>
<dbReference type="InParanoid" id="A2G450"/>
<dbReference type="OrthoDB" id="10267033at2759"/>
<gene>
    <name evidence="3" type="ORF">TVAG_143800</name>
</gene>
<proteinExistence type="predicted"/>
<dbReference type="eggNOG" id="KOG2176">
    <property type="taxonomic scope" value="Eukaryota"/>
</dbReference>
<dbReference type="KEGG" id="tva:4745723"/>
<dbReference type="GO" id="GO:0006893">
    <property type="term" value="P:Golgi to plasma membrane transport"/>
    <property type="evidence" value="ECO:0000318"/>
    <property type="project" value="GO_Central"/>
</dbReference>
<evidence type="ECO:0000313" key="3">
    <source>
        <dbReference type="EMBL" id="EAX88068.1"/>
    </source>
</evidence>
<feature type="domain" description="Exocyst complex subunit EXOC6/Sec15 C-terminal" evidence="1">
    <location>
        <begin position="351"/>
        <end position="660"/>
    </location>
</feature>
<reference evidence="3" key="1">
    <citation type="submission" date="2006-10" db="EMBL/GenBank/DDBJ databases">
        <authorList>
            <person name="Amadeo P."/>
            <person name="Zhao Q."/>
            <person name="Wortman J."/>
            <person name="Fraser-Liggett C."/>
            <person name="Carlton J."/>
        </authorList>
    </citation>
    <scope>NUCLEOTIDE SEQUENCE</scope>
    <source>
        <strain evidence="3">G3</strain>
    </source>
</reference>
<dbReference type="GO" id="GO:0006887">
    <property type="term" value="P:exocytosis"/>
    <property type="evidence" value="ECO:0000318"/>
    <property type="project" value="GO_Central"/>
</dbReference>
<dbReference type="SMR" id="A2G450"/>
<keyword evidence="4" id="KW-1185">Reference proteome</keyword>
<dbReference type="Pfam" id="PF20651">
    <property type="entry name" value="EXOC6_Sec15_N"/>
    <property type="match status" value="1"/>
</dbReference>
<dbReference type="PANTHER" id="PTHR12702">
    <property type="entry name" value="SEC15"/>
    <property type="match status" value="1"/>
</dbReference>
<dbReference type="RefSeq" id="XP_001300998.1">
    <property type="nucleotide sequence ID" value="XM_001300997.1"/>
</dbReference>
<feature type="domain" description="Exocyst complex component EXOC6/Sec15 N-terminal" evidence="2">
    <location>
        <begin position="46"/>
        <end position="212"/>
    </location>
</feature>
<accession>A2G450</accession>
<dbReference type="OMA" id="HKQVPMV"/>
<dbReference type="STRING" id="5722.A2G450"/>
<dbReference type="GO" id="GO:0000145">
    <property type="term" value="C:exocyst"/>
    <property type="evidence" value="ECO:0000318"/>
    <property type="project" value="GO_Central"/>
</dbReference>
<dbReference type="InterPro" id="IPR048359">
    <property type="entry name" value="EXOC6_Sec15_N"/>
</dbReference>
<sequence>MNPLVILTEKQISDLETSLNTNKQATDALIAAHFANNSDKEFLQQLTLFKDHKKQDIAALCQKYSETFGKSIDGAKTLGQSSSDIQKRLTAIEGEIKATMQSYKSSLEDAVKIRKTIQETDEKLKANLEFQVLIQHLKNINEEIRAGNYYIATIRTLEFANYDSPISSCATIRQLQKDVDPILAHIENLADKKFSSWMVNFNSQCELIGEAFLKKEKIPPIDVSAVYEYYMLEKALGRAEVFLSIYNDKREKQLKLLRESRKPRANIDPIDQLFSIAAGFFYIEWKISADGYNLLEPARMERMWNETIGYMTREFSQKVLHDKVEDMIFLSQRISHFDERMSICSMNSSELQKVITTRGKQFNQSLKRMSSVQIKQCIDASSLDSIQASDSESIAKCAQYNMVANDSPVSFIPELGKVCEIIESTLLKWLDFALVHQDSLLVELYEALVGAFGNAIKARIQTAQTIILCANLIASLSAFDGALTYFEQFLQHSMASNIKQDKEKLRRTIFAVEEEGAKKLASLFNSFSDELISAYYIRTMASEPPPHSTTMQLVMYFETMTSQLINNIPQKIFQTTIESVAKHISDLFTNLIVAMDKISWTPDFISVVSLNVNAIGNWSALISTPSAKAQINGLIKLLSLLLSSQLSTFAGNPQFMERNKDIPFQAMVAILQRYNPTTKKQLNVLQPNLVASLIAKFSTPQGPQ</sequence>
<dbReference type="EMBL" id="DS114359">
    <property type="protein sequence ID" value="EAX88068.1"/>
    <property type="molecule type" value="Genomic_DNA"/>
</dbReference>
<dbReference type="Proteomes" id="UP000001542">
    <property type="component" value="Unassembled WGS sequence"/>
</dbReference>
<reference evidence="3" key="2">
    <citation type="journal article" date="2007" name="Science">
        <title>Draft genome sequence of the sexually transmitted pathogen Trichomonas vaginalis.</title>
        <authorList>
            <person name="Carlton J.M."/>
            <person name="Hirt R.P."/>
            <person name="Silva J.C."/>
            <person name="Delcher A.L."/>
            <person name="Schatz M."/>
            <person name="Zhao Q."/>
            <person name="Wortman J.R."/>
            <person name="Bidwell S.L."/>
            <person name="Alsmark U.C.M."/>
            <person name="Besteiro S."/>
            <person name="Sicheritz-Ponten T."/>
            <person name="Noel C.J."/>
            <person name="Dacks J.B."/>
            <person name="Foster P.G."/>
            <person name="Simillion C."/>
            <person name="Van de Peer Y."/>
            <person name="Miranda-Saavedra D."/>
            <person name="Barton G.J."/>
            <person name="Westrop G.D."/>
            <person name="Mueller S."/>
            <person name="Dessi D."/>
            <person name="Fiori P.L."/>
            <person name="Ren Q."/>
            <person name="Paulsen I."/>
            <person name="Zhang H."/>
            <person name="Bastida-Corcuera F.D."/>
            <person name="Simoes-Barbosa A."/>
            <person name="Brown M.T."/>
            <person name="Hayes R.D."/>
            <person name="Mukherjee M."/>
            <person name="Okumura C.Y."/>
            <person name="Schneider R."/>
            <person name="Smith A.J."/>
            <person name="Vanacova S."/>
            <person name="Villalvazo M."/>
            <person name="Haas B.J."/>
            <person name="Pertea M."/>
            <person name="Feldblyum T.V."/>
            <person name="Utterback T.R."/>
            <person name="Shu C.L."/>
            <person name="Osoegawa K."/>
            <person name="de Jong P.J."/>
            <person name="Hrdy I."/>
            <person name="Horvathova L."/>
            <person name="Zubacova Z."/>
            <person name="Dolezal P."/>
            <person name="Malik S.B."/>
            <person name="Logsdon J.M. Jr."/>
            <person name="Henze K."/>
            <person name="Gupta A."/>
            <person name="Wang C.C."/>
            <person name="Dunne R.L."/>
            <person name="Upcroft J.A."/>
            <person name="Upcroft P."/>
            <person name="White O."/>
            <person name="Salzberg S.L."/>
            <person name="Tang P."/>
            <person name="Chiu C.-H."/>
            <person name="Lee Y.-S."/>
            <person name="Embley T.M."/>
            <person name="Coombs G.H."/>
            <person name="Mottram J.C."/>
            <person name="Tachezy J."/>
            <person name="Fraser-Liggett C.M."/>
            <person name="Johnson P.J."/>
        </authorList>
    </citation>
    <scope>NUCLEOTIDE SEQUENCE [LARGE SCALE GENOMIC DNA]</scope>
    <source>
        <strain evidence="3">G3</strain>
    </source>
</reference>
<dbReference type="InterPro" id="IPR007225">
    <property type="entry name" value="EXOC6/Sec15"/>
</dbReference>
<dbReference type="VEuPathDB" id="TrichDB:TVAGG3_0229300"/>
<evidence type="ECO:0000259" key="2">
    <source>
        <dbReference type="Pfam" id="PF20651"/>
    </source>
</evidence>
<name>A2G450_TRIV3</name>
<dbReference type="PANTHER" id="PTHR12702:SF0">
    <property type="entry name" value="EXOCYST COMPLEX COMPONENT 6"/>
    <property type="match status" value="1"/>
</dbReference>